<dbReference type="InterPro" id="IPR022973">
    <property type="entry name" value="Ribosomal_uL10_bac"/>
</dbReference>
<dbReference type="HAMAP" id="MF_00362">
    <property type="entry name" value="Ribosomal_uL10"/>
    <property type="match status" value="1"/>
</dbReference>
<evidence type="ECO:0000256" key="5">
    <source>
        <dbReference type="ARBA" id="ARBA00035202"/>
    </source>
</evidence>
<dbReference type="Proteomes" id="UP000324595">
    <property type="component" value="Unassembled WGS sequence"/>
</dbReference>
<keyword evidence="6" id="KW-0699">rRNA-binding</keyword>
<dbReference type="GO" id="GO:0015934">
    <property type="term" value="C:large ribosomal subunit"/>
    <property type="evidence" value="ECO:0007669"/>
    <property type="project" value="InterPro"/>
</dbReference>
<evidence type="ECO:0000256" key="2">
    <source>
        <dbReference type="ARBA" id="ARBA00008889"/>
    </source>
</evidence>
<comment type="caution">
    <text evidence="7">The sequence shown here is derived from an EMBL/GenBank/DDBJ whole genome shotgun (WGS) entry which is preliminary data.</text>
</comment>
<dbReference type="AlphaFoldDB" id="A0A5D3YH33"/>
<dbReference type="Gene3D" id="3.30.70.1730">
    <property type="match status" value="1"/>
</dbReference>
<dbReference type="SUPFAM" id="SSF160369">
    <property type="entry name" value="Ribosomal protein L10-like"/>
    <property type="match status" value="1"/>
</dbReference>
<dbReference type="PANTHER" id="PTHR11560">
    <property type="entry name" value="39S RIBOSOMAL PROTEIN L10, MITOCHONDRIAL"/>
    <property type="match status" value="1"/>
</dbReference>
<dbReference type="RefSeq" id="WP_148899212.1">
    <property type="nucleotide sequence ID" value="NZ_VNHY01000003.1"/>
</dbReference>
<evidence type="ECO:0000313" key="7">
    <source>
        <dbReference type="EMBL" id="TYP92509.1"/>
    </source>
</evidence>
<gene>
    <name evidence="6" type="primary">rplJ</name>
    <name evidence="7" type="ORF">LX73_1869</name>
</gene>
<evidence type="ECO:0000256" key="4">
    <source>
        <dbReference type="ARBA" id="ARBA00023274"/>
    </source>
</evidence>
<dbReference type="Gene3D" id="6.10.250.290">
    <property type="match status" value="1"/>
</dbReference>
<dbReference type="InterPro" id="IPR001790">
    <property type="entry name" value="Ribosomal_uL10"/>
</dbReference>
<protein>
    <recommendedName>
        <fullName evidence="5 6">Large ribosomal subunit protein uL10</fullName>
    </recommendedName>
</protein>
<organism evidence="7 8">
    <name type="scientific">Fodinibius salinus</name>
    <dbReference type="NCBI Taxonomy" id="860790"/>
    <lineage>
        <taxon>Bacteria</taxon>
        <taxon>Pseudomonadati</taxon>
        <taxon>Balneolota</taxon>
        <taxon>Balneolia</taxon>
        <taxon>Balneolales</taxon>
        <taxon>Balneolaceae</taxon>
        <taxon>Fodinibius</taxon>
    </lineage>
</organism>
<dbReference type="OrthoDB" id="1523686at2"/>
<evidence type="ECO:0000256" key="3">
    <source>
        <dbReference type="ARBA" id="ARBA00022980"/>
    </source>
</evidence>
<dbReference type="InterPro" id="IPR043141">
    <property type="entry name" value="Ribosomal_uL10-like_sf"/>
</dbReference>
<evidence type="ECO:0000256" key="6">
    <source>
        <dbReference type="HAMAP-Rule" id="MF_00362"/>
    </source>
</evidence>
<keyword evidence="4 6" id="KW-0687">Ribonucleoprotein</keyword>
<dbReference type="InterPro" id="IPR002363">
    <property type="entry name" value="Ribosomal_uL10_CS_bac"/>
</dbReference>
<dbReference type="PROSITE" id="PS01109">
    <property type="entry name" value="RIBOSOMAL_L10"/>
    <property type="match status" value="1"/>
</dbReference>
<dbReference type="GO" id="GO:0003735">
    <property type="term" value="F:structural constituent of ribosome"/>
    <property type="evidence" value="ECO:0007669"/>
    <property type="project" value="InterPro"/>
</dbReference>
<reference evidence="7 8" key="1">
    <citation type="submission" date="2019-07" db="EMBL/GenBank/DDBJ databases">
        <title>Genomic Encyclopedia of Archaeal and Bacterial Type Strains, Phase II (KMG-II): from individual species to whole genera.</title>
        <authorList>
            <person name="Goeker M."/>
        </authorList>
    </citation>
    <scope>NUCLEOTIDE SEQUENCE [LARGE SCALE GENOMIC DNA]</scope>
    <source>
        <strain evidence="7 8">DSM 21935</strain>
    </source>
</reference>
<evidence type="ECO:0000313" key="8">
    <source>
        <dbReference type="Proteomes" id="UP000324595"/>
    </source>
</evidence>
<dbReference type="GO" id="GO:0006412">
    <property type="term" value="P:translation"/>
    <property type="evidence" value="ECO:0007669"/>
    <property type="project" value="UniProtKB-UniRule"/>
</dbReference>
<dbReference type="EMBL" id="VNHY01000003">
    <property type="protein sequence ID" value="TYP92509.1"/>
    <property type="molecule type" value="Genomic_DNA"/>
</dbReference>
<proteinExistence type="inferred from homology"/>
<dbReference type="Pfam" id="PF00466">
    <property type="entry name" value="Ribosomal_L10"/>
    <property type="match status" value="1"/>
</dbReference>
<keyword evidence="8" id="KW-1185">Reference proteome</keyword>
<dbReference type="NCBIfam" id="NF000955">
    <property type="entry name" value="PRK00099.1-1"/>
    <property type="match status" value="1"/>
</dbReference>
<keyword evidence="3 6" id="KW-0689">Ribosomal protein</keyword>
<name>A0A5D3YH33_9BACT</name>
<comment type="function">
    <text evidence="1 6">Forms part of the ribosomal stalk, playing a central role in the interaction of the ribosome with GTP-bound translation factors.</text>
</comment>
<comment type="similarity">
    <text evidence="2 6">Belongs to the universal ribosomal protein uL10 family.</text>
</comment>
<evidence type="ECO:0000256" key="1">
    <source>
        <dbReference type="ARBA" id="ARBA00002633"/>
    </source>
</evidence>
<keyword evidence="6" id="KW-0694">RNA-binding</keyword>
<accession>A0A5D3YH33</accession>
<dbReference type="CDD" id="cd05797">
    <property type="entry name" value="Ribosomal_L10"/>
    <property type="match status" value="1"/>
</dbReference>
<sequence>MATLAEKKETVEQITEDLNSSGAVYITNYAGMSVKEVNNMRGEFFEGNIKYKVYKNTLVKRAMDEVGGYEDLYPHLANQNGFAFVEEELAAPAKVIKKLFEETEKPKFKAAVIDGDYYGEDELETLAAMKSKSEVIGDIAGLLLGPVSNVVNAVQAPGRNIAGALETIAEEGDE</sequence>
<dbReference type="InterPro" id="IPR047865">
    <property type="entry name" value="Ribosomal_uL10_bac_type"/>
</dbReference>
<dbReference type="GO" id="GO:0070180">
    <property type="term" value="F:large ribosomal subunit rRNA binding"/>
    <property type="evidence" value="ECO:0007669"/>
    <property type="project" value="UniProtKB-UniRule"/>
</dbReference>
<comment type="subunit">
    <text evidence="6">Part of the ribosomal stalk of the 50S ribosomal subunit. The N-terminus interacts with L11 and the large rRNA to form the base of the stalk. The C-terminus forms an elongated spine to which L12 dimers bind in a sequential fashion forming a multimeric L10(L12)X complex.</text>
</comment>